<feature type="transmembrane region" description="Helical" evidence="12">
    <location>
        <begin position="86"/>
        <end position="110"/>
    </location>
</feature>
<dbReference type="GO" id="GO:0045259">
    <property type="term" value="C:proton-transporting ATP synthase complex"/>
    <property type="evidence" value="ECO:0007669"/>
    <property type="project" value="UniProtKB-KW"/>
</dbReference>
<comment type="function">
    <text evidence="12">F(1)F(0) ATP synthase produces ATP from ADP in the presence of a proton or sodium gradient. F-type ATPases consist of two structural domains, F(1) containing the extramembraneous catalytic core and F(0) containing the membrane proton channel, linked together by a central stalk and a peripheral stalk. During catalysis, ATP synthesis in the catalytic domain of F(1) is coupled via a rotary mechanism of the central stalk subunits to proton translocation.</text>
</comment>
<feature type="transmembrane region" description="Helical" evidence="12">
    <location>
        <begin position="38"/>
        <end position="65"/>
    </location>
</feature>
<keyword evidence="7 12" id="KW-1133">Transmembrane helix</keyword>
<dbReference type="InterPro" id="IPR002379">
    <property type="entry name" value="ATPase_proteolipid_c-like_dom"/>
</dbReference>
<evidence type="ECO:0000256" key="7">
    <source>
        <dbReference type="ARBA" id="ARBA00022989"/>
    </source>
</evidence>
<comment type="caution">
    <text evidence="15">The sequence shown here is derived from an EMBL/GenBank/DDBJ whole genome shotgun (WGS) entry which is preliminary data.</text>
</comment>
<evidence type="ECO:0000313" key="16">
    <source>
        <dbReference type="Proteomes" id="UP001144372"/>
    </source>
</evidence>
<keyword evidence="10 12" id="KW-0472">Membrane</keyword>
<evidence type="ECO:0000256" key="1">
    <source>
        <dbReference type="ARBA" id="ARBA00004141"/>
    </source>
</evidence>
<dbReference type="AlphaFoldDB" id="A0A9W6D5N7"/>
<proteinExistence type="inferred from homology"/>
<dbReference type="InterPro" id="IPR035921">
    <property type="entry name" value="F/V-ATP_Csub_sf"/>
</dbReference>
<keyword evidence="13" id="KW-0732">Signal</keyword>
<gene>
    <name evidence="12" type="primary">atpE</name>
    <name evidence="15" type="ORF">DAMNIGENAA_21400</name>
</gene>
<dbReference type="GO" id="GO:0008289">
    <property type="term" value="F:lipid binding"/>
    <property type="evidence" value="ECO:0007669"/>
    <property type="project" value="UniProtKB-KW"/>
</dbReference>
<feature type="signal peptide" evidence="13">
    <location>
        <begin position="1"/>
        <end position="22"/>
    </location>
</feature>
<keyword evidence="3 12" id="KW-0813">Transport</keyword>
<dbReference type="PROSITE" id="PS00605">
    <property type="entry name" value="ATPASE_C"/>
    <property type="match status" value="1"/>
</dbReference>
<feature type="domain" description="V-ATPase proteolipid subunit C-like" evidence="14">
    <location>
        <begin position="45"/>
        <end position="107"/>
    </location>
</feature>
<evidence type="ECO:0000256" key="13">
    <source>
        <dbReference type="SAM" id="SignalP"/>
    </source>
</evidence>
<keyword evidence="5 12" id="KW-0812">Transmembrane</keyword>
<evidence type="ECO:0000256" key="6">
    <source>
        <dbReference type="ARBA" id="ARBA00022781"/>
    </source>
</evidence>
<keyword evidence="16" id="KW-1185">Reference proteome</keyword>
<evidence type="ECO:0000256" key="9">
    <source>
        <dbReference type="ARBA" id="ARBA00023121"/>
    </source>
</evidence>
<name>A0A9W6D5N7_9BACT</name>
<evidence type="ECO:0000256" key="5">
    <source>
        <dbReference type="ARBA" id="ARBA00022692"/>
    </source>
</evidence>
<comment type="subcellular location">
    <subcellularLocation>
        <location evidence="12">Cell membrane</location>
        <topology evidence="12">Multi-pass membrane protein</topology>
    </subcellularLocation>
    <subcellularLocation>
        <location evidence="1">Membrane</location>
        <topology evidence="1">Multi-pass membrane protein</topology>
    </subcellularLocation>
</comment>
<dbReference type="CDD" id="cd18121">
    <property type="entry name" value="ATP-synt_Fo_c"/>
    <property type="match status" value="1"/>
</dbReference>
<dbReference type="InterPro" id="IPR005953">
    <property type="entry name" value="ATP_synth_csu_bac/chlpt"/>
</dbReference>
<evidence type="ECO:0000256" key="10">
    <source>
        <dbReference type="ARBA" id="ARBA00023136"/>
    </source>
</evidence>
<accession>A0A9W6D5N7</accession>
<sequence>MSKKVALLTTLLVLGLTAMAFAAEAPAGGAEKAAGISFFVYSAVAAGFGIAIAAFGCGIGQGMAVKGAVEGIARNPDSSGKVTVTMLIGLAMIESLSIYALVVALILIYANPVSKLIQGFVGLVAH</sequence>
<protein>
    <recommendedName>
        <fullName evidence="12">ATP synthase subunit c</fullName>
    </recommendedName>
    <alternativeName>
        <fullName evidence="12">ATP synthase F(0) sector subunit c</fullName>
    </alternativeName>
    <alternativeName>
        <fullName evidence="12">F-type ATPase subunit c</fullName>
        <shortName evidence="12">F-ATPase subunit c</shortName>
    </alternativeName>
    <alternativeName>
        <fullName evidence="12">Lipid-binding protein</fullName>
    </alternativeName>
</protein>
<evidence type="ECO:0000256" key="4">
    <source>
        <dbReference type="ARBA" id="ARBA00022547"/>
    </source>
</evidence>
<keyword evidence="8 12" id="KW-0406">Ion transport</keyword>
<feature type="site" description="Reversibly protonated during proton transport" evidence="12">
    <location>
        <position position="94"/>
    </location>
</feature>
<organism evidence="15 16">
    <name type="scientific">Desulforhabdus amnigena</name>
    <dbReference type="NCBI Taxonomy" id="40218"/>
    <lineage>
        <taxon>Bacteria</taxon>
        <taxon>Pseudomonadati</taxon>
        <taxon>Thermodesulfobacteriota</taxon>
        <taxon>Syntrophobacteria</taxon>
        <taxon>Syntrophobacterales</taxon>
        <taxon>Syntrophobacteraceae</taxon>
        <taxon>Desulforhabdus</taxon>
    </lineage>
</organism>
<dbReference type="EMBL" id="BSDR01000001">
    <property type="protein sequence ID" value="GLI34707.1"/>
    <property type="molecule type" value="Genomic_DNA"/>
</dbReference>
<dbReference type="InterPro" id="IPR020537">
    <property type="entry name" value="ATP_synth_F0_csu_DDCD_BS"/>
</dbReference>
<evidence type="ECO:0000313" key="15">
    <source>
        <dbReference type="EMBL" id="GLI34707.1"/>
    </source>
</evidence>
<keyword evidence="9 12" id="KW-0446">Lipid-binding</keyword>
<keyword evidence="11 12" id="KW-0066">ATP synthesis</keyword>
<reference evidence="15" key="1">
    <citation type="submission" date="2022-12" db="EMBL/GenBank/DDBJ databases">
        <title>Reference genome sequencing for broad-spectrum identification of bacterial and archaeal isolates by mass spectrometry.</title>
        <authorList>
            <person name="Sekiguchi Y."/>
            <person name="Tourlousse D.M."/>
        </authorList>
    </citation>
    <scope>NUCLEOTIDE SEQUENCE</scope>
    <source>
        <strain evidence="15">ASRB1</strain>
    </source>
</reference>
<evidence type="ECO:0000256" key="8">
    <source>
        <dbReference type="ARBA" id="ARBA00023065"/>
    </source>
</evidence>
<dbReference type="Proteomes" id="UP001144372">
    <property type="component" value="Unassembled WGS sequence"/>
</dbReference>
<dbReference type="NCBIfam" id="TIGR01260">
    <property type="entry name" value="ATP_synt_c"/>
    <property type="match status" value="1"/>
</dbReference>
<keyword evidence="4 12" id="KW-0138">CF(0)</keyword>
<dbReference type="RefSeq" id="WP_281794113.1">
    <property type="nucleotide sequence ID" value="NZ_BSDR01000001.1"/>
</dbReference>
<comment type="function">
    <text evidence="12">Key component of the F(0) channel; it plays a direct role in translocation across the membrane. A homomeric c-ring of between 10-14 subunits forms the central stalk rotor element with the F(1) delta and epsilon subunits.</text>
</comment>
<evidence type="ECO:0000256" key="2">
    <source>
        <dbReference type="ARBA" id="ARBA00006704"/>
    </source>
</evidence>
<evidence type="ECO:0000256" key="11">
    <source>
        <dbReference type="ARBA" id="ARBA00023310"/>
    </source>
</evidence>
<evidence type="ECO:0000256" key="3">
    <source>
        <dbReference type="ARBA" id="ARBA00022448"/>
    </source>
</evidence>
<comment type="similarity">
    <text evidence="2 12">Belongs to the ATPase C chain family.</text>
</comment>
<dbReference type="GO" id="GO:0046933">
    <property type="term" value="F:proton-transporting ATP synthase activity, rotational mechanism"/>
    <property type="evidence" value="ECO:0007669"/>
    <property type="project" value="UniProtKB-UniRule"/>
</dbReference>
<evidence type="ECO:0000259" key="14">
    <source>
        <dbReference type="Pfam" id="PF00137"/>
    </source>
</evidence>
<dbReference type="Gene3D" id="1.20.120.610">
    <property type="entry name" value="lithium bound rotor ring of v- atpase"/>
    <property type="match status" value="1"/>
</dbReference>
<dbReference type="Pfam" id="PF00137">
    <property type="entry name" value="ATP-synt_C"/>
    <property type="match status" value="1"/>
</dbReference>
<dbReference type="GO" id="GO:0033177">
    <property type="term" value="C:proton-transporting two-sector ATPase complex, proton-transporting domain"/>
    <property type="evidence" value="ECO:0007669"/>
    <property type="project" value="InterPro"/>
</dbReference>
<keyword evidence="6 12" id="KW-0375">Hydrogen ion transport</keyword>
<dbReference type="GO" id="GO:0005886">
    <property type="term" value="C:plasma membrane"/>
    <property type="evidence" value="ECO:0007669"/>
    <property type="project" value="UniProtKB-SubCell"/>
</dbReference>
<dbReference type="PRINTS" id="PR00124">
    <property type="entry name" value="ATPASEC"/>
</dbReference>
<dbReference type="SUPFAM" id="SSF81333">
    <property type="entry name" value="F1F0 ATP synthase subunit C"/>
    <property type="match status" value="1"/>
</dbReference>
<feature type="chain" id="PRO_5040938865" description="ATP synthase subunit c" evidence="13">
    <location>
        <begin position="23"/>
        <end position="126"/>
    </location>
</feature>
<keyword evidence="12" id="KW-1003">Cell membrane</keyword>
<dbReference type="InterPro" id="IPR000454">
    <property type="entry name" value="ATP_synth_F0_csu"/>
</dbReference>
<dbReference type="HAMAP" id="MF_01396">
    <property type="entry name" value="ATP_synth_c_bact"/>
    <property type="match status" value="1"/>
</dbReference>
<evidence type="ECO:0000256" key="12">
    <source>
        <dbReference type="HAMAP-Rule" id="MF_01396"/>
    </source>
</evidence>